<protein>
    <submittedName>
        <fullName evidence="2">Uncharacterized protein</fullName>
    </submittedName>
</protein>
<feature type="region of interest" description="Disordered" evidence="1">
    <location>
        <begin position="462"/>
        <end position="481"/>
    </location>
</feature>
<comment type="caution">
    <text evidence="2">The sequence shown here is derived from an EMBL/GenBank/DDBJ whole genome shotgun (WGS) entry which is preliminary data.</text>
</comment>
<gene>
    <name evidence="2" type="ORF">GGX14DRAFT_392247</name>
</gene>
<dbReference type="AlphaFoldDB" id="A0AAD6YJD0"/>
<sequence length="581" mass="65361">MYGFNLAPREVFSTCPEKNVDANRTRSLSFECVTLPYANCAARRRQWTPKPQTFNTATRAREGVAKPMLKPDRRMKVSAQKKQVFPVELHGTPHDWHPTMKERRCRSRKLPPMTILFCKAAPLWTTEVAFITYGNRSRDVRRRQSLDIQTHSILTPFLPLTHRDASAKKRGEAMLKPQSDESFGALANNSNAVVDHGSHPHCVAFERIFMGGKMEAARKRYNTSACMHLSLAARAYANVCPPEESGCRRDEATSAAKKSQRNKCKHKYGLRYVHYPMQTVQPDDACGYPKPQTFKCKAAPLWTMEVAFITYGNRSRDVRRRQSLNIQTHSILTPFLPLTHRDASAKKRGEAMLKLESQMKVSAQIIGRTSLYILLTSAAYRYAETPLLGKSNFMGEDRGVCSWLPDRMLASACREESGWRRLATRRIYSKTKVSTKQMQVSIAYSAVKERCPRVWNSSTRPHPLTCEEGHREETGGSTPPGGYGFRGGNVFCSGISMVCDMYTTLCKLCSQTTPVDTPKPQTFNILTPFLPLTHRDASAKKRGEAMLKPQSDESFGALANNRSNLAVLLTSAASRYAETPL</sequence>
<dbReference type="EMBL" id="JARJCW010000018">
    <property type="protein sequence ID" value="KAJ7214979.1"/>
    <property type="molecule type" value="Genomic_DNA"/>
</dbReference>
<evidence type="ECO:0000256" key="1">
    <source>
        <dbReference type="SAM" id="MobiDB-lite"/>
    </source>
</evidence>
<reference evidence="2" key="1">
    <citation type="submission" date="2023-03" db="EMBL/GenBank/DDBJ databases">
        <title>Massive genome expansion in bonnet fungi (Mycena s.s.) driven by repeated elements and novel gene families across ecological guilds.</title>
        <authorList>
            <consortium name="Lawrence Berkeley National Laboratory"/>
            <person name="Harder C.B."/>
            <person name="Miyauchi S."/>
            <person name="Viragh M."/>
            <person name="Kuo A."/>
            <person name="Thoen E."/>
            <person name="Andreopoulos B."/>
            <person name="Lu D."/>
            <person name="Skrede I."/>
            <person name="Drula E."/>
            <person name="Henrissat B."/>
            <person name="Morin E."/>
            <person name="Kohler A."/>
            <person name="Barry K."/>
            <person name="LaButti K."/>
            <person name="Morin E."/>
            <person name="Salamov A."/>
            <person name="Lipzen A."/>
            <person name="Mereny Z."/>
            <person name="Hegedus B."/>
            <person name="Baldrian P."/>
            <person name="Stursova M."/>
            <person name="Weitz H."/>
            <person name="Taylor A."/>
            <person name="Grigoriev I.V."/>
            <person name="Nagy L.G."/>
            <person name="Martin F."/>
            <person name="Kauserud H."/>
        </authorList>
    </citation>
    <scope>NUCLEOTIDE SEQUENCE</scope>
    <source>
        <strain evidence="2">9144</strain>
    </source>
</reference>
<dbReference type="Proteomes" id="UP001219525">
    <property type="component" value="Unassembled WGS sequence"/>
</dbReference>
<name>A0AAD6YJD0_9AGAR</name>
<proteinExistence type="predicted"/>
<evidence type="ECO:0000313" key="2">
    <source>
        <dbReference type="EMBL" id="KAJ7214979.1"/>
    </source>
</evidence>
<keyword evidence="3" id="KW-1185">Reference proteome</keyword>
<evidence type="ECO:0000313" key="3">
    <source>
        <dbReference type="Proteomes" id="UP001219525"/>
    </source>
</evidence>
<accession>A0AAD6YJD0</accession>
<organism evidence="2 3">
    <name type="scientific">Mycena pura</name>
    <dbReference type="NCBI Taxonomy" id="153505"/>
    <lineage>
        <taxon>Eukaryota</taxon>
        <taxon>Fungi</taxon>
        <taxon>Dikarya</taxon>
        <taxon>Basidiomycota</taxon>
        <taxon>Agaricomycotina</taxon>
        <taxon>Agaricomycetes</taxon>
        <taxon>Agaricomycetidae</taxon>
        <taxon>Agaricales</taxon>
        <taxon>Marasmiineae</taxon>
        <taxon>Mycenaceae</taxon>
        <taxon>Mycena</taxon>
    </lineage>
</organism>
<feature type="compositionally biased region" description="Basic and acidic residues" evidence="1">
    <location>
        <begin position="465"/>
        <end position="474"/>
    </location>
</feature>